<dbReference type="InterPro" id="IPR006311">
    <property type="entry name" value="TAT_signal"/>
</dbReference>
<evidence type="ECO:0000313" key="3">
    <source>
        <dbReference type="Proteomes" id="UP001162891"/>
    </source>
</evidence>
<dbReference type="InterPro" id="IPR036812">
    <property type="entry name" value="NAD(P)_OxRdtase_dom_sf"/>
</dbReference>
<evidence type="ECO:0000313" key="2">
    <source>
        <dbReference type="EMBL" id="BDG01838.1"/>
    </source>
</evidence>
<organism evidence="2 3">
    <name type="scientific">Anaeromyxobacter oryzae</name>
    <dbReference type="NCBI Taxonomy" id="2918170"/>
    <lineage>
        <taxon>Bacteria</taxon>
        <taxon>Pseudomonadati</taxon>
        <taxon>Myxococcota</taxon>
        <taxon>Myxococcia</taxon>
        <taxon>Myxococcales</taxon>
        <taxon>Cystobacterineae</taxon>
        <taxon>Anaeromyxobacteraceae</taxon>
        <taxon>Anaeromyxobacter</taxon>
    </lineage>
</organism>
<proteinExistence type="predicted"/>
<keyword evidence="1" id="KW-0732">Signal</keyword>
<evidence type="ECO:0000256" key="1">
    <source>
        <dbReference type="SAM" id="SignalP"/>
    </source>
</evidence>
<dbReference type="SUPFAM" id="SSF51430">
    <property type="entry name" value="NAD(P)-linked oxidoreductase"/>
    <property type="match status" value="1"/>
</dbReference>
<feature type="chain" id="PRO_5047316107" description="Aldo/keto reductase" evidence="1">
    <location>
        <begin position="30"/>
        <end position="98"/>
    </location>
</feature>
<dbReference type="Proteomes" id="UP001162891">
    <property type="component" value="Chromosome"/>
</dbReference>
<sequence length="98" mass="10177">MSRMGRRTFLGLGAAGLAAVAARASGAGARDRGGEAMNTRKVPRTGEAIPVIGLGTWATFDVGPDEAERAPRREVLRAFLAAGGRVIDSSPSTAARRR</sequence>
<dbReference type="EMBL" id="AP025591">
    <property type="protein sequence ID" value="BDG01838.1"/>
    <property type="molecule type" value="Genomic_DNA"/>
</dbReference>
<dbReference type="PROSITE" id="PS51318">
    <property type="entry name" value="TAT"/>
    <property type="match status" value="1"/>
</dbReference>
<dbReference type="RefSeq" id="WP_248358720.1">
    <property type="nucleotide sequence ID" value="NZ_AP025591.1"/>
</dbReference>
<keyword evidence="3" id="KW-1185">Reference proteome</keyword>
<protein>
    <recommendedName>
        <fullName evidence="4">Aldo/keto reductase</fullName>
    </recommendedName>
</protein>
<reference evidence="3" key="1">
    <citation type="journal article" date="2022" name="Int. J. Syst. Evol. Microbiol.">
        <title>Anaeromyxobacter oryzae sp. nov., Anaeromyxobacter diazotrophicus sp. nov. and Anaeromyxobacter paludicola sp. nov., isolated from paddy soils.</title>
        <authorList>
            <person name="Itoh H."/>
            <person name="Xu Z."/>
            <person name="Mise K."/>
            <person name="Masuda Y."/>
            <person name="Ushijima N."/>
            <person name="Hayakawa C."/>
            <person name="Shiratori Y."/>
            <person name="Senoo K."/>
        </authorList>
    </citation>
    <scope>NUCLEOTIDE SEQUENCE [LARGE SCALE GENOMIC DNA]</scope>
    <source>
        <strain evidence="3">Red232</strain>
    </source>
</reference>
<accession>A0ABM7WQU3</accession>
<feature type="signal peptide" evidence="1">
    <location>
        <begin position="1"/>
        <end position="29"/>
    </location>
</feature>
<dbReference type="Gene3D" id="3.20.20.100">
    <property type="entry name" value="NADP-dependent oxidoreductase domain"/>
    <property type="match status" value="1"/>
</dbReference>
<gene>
    <name evidence="2" type="ORF">AMOR_08340</name>
</gene>
<evidence type="ECO:0008006" key="4">
    <source>
        <dbReference type="Google" id="ProtNLM"/>
    </source>
</evidence>
<name>A0ABM7WQU3_9BACT</name>